<evidence type="ECO:0000313" key="3">
    <source>
        <dbReference type="Proteomes" id="UP000766486"/>
    </source>
</evidence>
<sequence>MISPRCKFDRDGTNGDEVKDEQAWGLSPIQQQFFSAHPNGLNHFNQSFLLQLQQNHSGEAMHKAALALVAQHPMLRARFRQISDDTWEQYVVHDGPDSFSYVVHNASVSEMNRLAQLRQESLDIVNGPHTIWLLTWCLGGLFGKTWRDYWEEKLSFRL</sequence>
<reference evidence="2 3" key="1">
    <citation type="submission" date="2019-06" db="EMBL/GenBank/DDBJ databases">
        <authorList>
            <person name="Broberg M."/>
        </authorList>
    </citation>
    <scope>NUCLEOTIDE SEQUENCE [LARGE SCALE GENOMIC DNA]</scope>
</reference>
<evidence type="ECO:0000256" key="1">
    <source>
        <dbReference type="ARBA" id="ARBA00029454"/>
    </source>
</evidence>
<dbReference type="PANTHER" id="PTHR45398">
    <property type="match status" value="1"/>
</dbReference>
<dbReference type="SUPFAM" id="SSF52777">
    <property type="entry name" value="CoA-dependent acyltransferases"/>
    <property type="match status" value="1"/>
</dbReference>
<dbReference type="InterPro" id="IPR023213">
    <property type="entry name" value="CAT-like_dom_sf"/>
</dbReference>
<accession>A0ABY6U827</accession>
<organism evidence="2 3">
    <name type="scientific">Bionectria ochroleuca</name>
    <name type="common">Gliocladium roseum</name>
    <dbReference type="NCBI Taxonomy" id="29856"/>
    <lineage>
        <taxon>Eukaryota</taxon>
        <taxon>Fungi</taxon>
        <taxon>Dikarya</taxon>
        <taxon>Ascomycota</taxon>
        <taxon>Pezizomycotina</taxon>
        <taxon>Sordariomycetes</taxon>
        <taxon>Hypocreomycetidae</taxon>
        <taxon>Hypocreales</taxon>
        <taxon>Bionectriaceae</taxon>
        <taxon>Clonostachys</taxon>
    </lineage>
</organism>
<protein>
    <recommendedName>
        <fullName evidence="4">Condensation domain-containing protein</fullName>
    </recommendedName>
</protein>
<gene>
    <name evidence="2" type="ORF">CLO192961_LOCUS184494</name>
</gene>
<dbReference type="EMBL" id="CABFNS010000744">
    <property type="protein sequence ID" value="VUC26263.1"/>
    <property type="molecule type" value="Genomic_DNA"/>
</dbReference>
<dbReference type="PANTHER" id="PTHR45398:SF1">
    <property type="entry name" value="ENZYME, PUTATIVE (JCVI)-RELATED"/>
    <property type="match status" value="1"/>
</dbReference>
<dbReference type="Proteomes" id="UP000766486">
    <property type="component" value="Unassembled WGS sequence"/>
</dbReference>
<keyword evidence="3" id="KW-1185">Reference proteome</keyword>
<name>A0ABY6U827_BIOOC</name>
<proteinExistence type="inferred from homology"/>
<dbReference type="Gene3D" id="3.30.559.10">
    <property type="entry name" value="Chloramphenicol acetyltransferase-like domain"/>
    <property type="match status" value="1"/>
</dbReference>
<evidence type="ECO:0008006" key="4">
    <source>
        <dbReference type="Google" id="ProtNLM"/>
    </source>
</evidence>
<comment type="caution">
    <text evidence="2">The sequence shown here is derived from an EMBL/GenBank/DDBJ whole genome shotgun (WGS) entry which is preliminary data.</text>
</comment>
<comment type="similarity">
    <text evidence="1">Belongs to the NRP synthetase family.</text>
</comment>
<evidence type="ECO:0000313" key="2">
    <source>
        <dbReference type="EMBL" id="VUC26263.1"/>
    </source>
</evidence>